<evidence type="ECO:0000313" key="1">
    <source>
        <dbReference type="EMBL" id="SHF57219.1"/>
    </source>
</evidence>
<name>A0A1M5CR64_SALEC</name>
<gene>
    <name evidence="1" type="ORF">SAMN05444483_101633</name>
</gene>
<proteinExistence type="predicted"/>
<reference evidence="2" key="1">
    <citation type="submission" date="2016-11" db="EMBL/GenBank/DDBJ databases">
        <authorList>
            <person name="Varghese N."/>
            <person name="Submissions S."/>
        </authorList>
    </citation>
    <scope>NUCLEOTIDE SEQUENCE [LARGE SCALE GENOMIC DNA]</scope>
    <source>
        <strain evidence="2">DSM 24579</strain>
    </source>
</reference>
<keyword evidence="2" id="KW-1185">Reference proteome</keyword>
<dbReference type="Proteomes" id="UP000183945">
    <property type="component" value="Unassembled WGS sequence"/>
</dbReference>
<accession>A0A1M5CR64</accession>
<protein>
    <recommendedName>
        <fullName evidence="3">SpoIIAA-like</fullName>
    </recommendedName>
</protein>
<dbReference type="EMBL" id="FQVT01000001">
    <property type="protein sequence ID" value="SHF57219.1"/>
    <property type="molecule type" value="Genomic_DNA"/>
</dbReference>
<sequence length="123" mass="14246">MTAHIKTVELNHIILKFHDYYVVGEILEDVVFDGSKVDEVVEICKQVFKGERFVYISDRKNNYNVNPVMYFDLIHVKNLAGIAIVSQRFEALKIANFEKQFSPVPFKIFTDMEQAATWAKSVL</sequence>
<dbReference type="RefSeq" id="WP_072876562.1">
    <property type="nucleotide sequence ID" value="NZ_FQVT01000001.1"/>
</dbReference>
<evidence type="ECO:0008006" key="3">
    <source>
        <dbReference type="Google" id="ProtNLM"/>
    </source>
</evidence>
<dbReference type="AlphaFoldDB" id="A0A1M5CR64"/>
<dbReference type="OrthoDB" id="1144359at2"/>
<evidence type="ECO:0000313" key="2">
    <source>
        <dbReference type="Proteomes" id="UP000183945"/>
    </source>
</evidence>
<organism evidence="1 2">
    <name type="scientific">Salegentibacter echinorum</name>
    <dbReference type="NCBI Taxonomy" id="1073325"/>
    <lineage>
        <taxon>Bacteria</taxon>
        <taxon>Pseudomonadati</taxon>
        <taxon>Bacteroidota</taxon>
        <taxon>Flavobacteriia</taxon>
        <taxon>Flavobacteriales</taxon>
        <taxon>Flavobacteriaceae</taxon>
        <taxon>Salegentibacter</taxon>
    </lineage>
</organism>
<dbReference type="STRING" id="1073325.SAMN05444483_101633"/>